<dbReference type="SUPFAM" id="SSF48498">
    <property type="entry name" value="Tetracyclin repressor-like, C-terminal domain"/>
    <property type="match status" value="1"/>
</dbReference>
<dbReference type="InterPro" id="IPR009057">
    <property type="entry name" value="Homeodomain-like_sf"/>
</dbReference>
<feature type="domain" description="HTH tetR-type" evidence="5">
    <location>
        <begin position="11"/>
        <end position="71"/>
    </location>
</feature>
<evidence type="ECO:0000256" key="2">
    <source>
        <dbReference type="ARBA" id="ARBA00023125"/>
    </source>
</evidence>
<dbReference type="Pfam" id="PF00440">
    <property type="entry name" value="TetR_N"/>
    <property type="match status" value="1"/>
</dbReference>
<protein>
    <submittedName>
        <fullName evidence="6">DNA-binding transcriptional regulator, AcrR family</fullName>
    </submittedName>
</protein>
<dbReference type="InterPro" id="IPR011075">
    <property type="entry name" value="TetR_C"/>
</dbReference>
<dbReference type="PANTHER" id="PTHR47506">
    <property type="entry name" value="TRANSCRIPTIONAL REGULATORY PROTEIN"/>
    <property type="match status" value="1"/>
</dbReference>
<gene>
    <name evidence="6" type="ORF">SAMN05444920_12182</name>
</gene>
<evidence type="ECO:0000313" key="7">
    <source>
        <dbReference type="Proteomes" id="UP000236732"/>
    </source>
</evidence>
<dbReference type="SUPFAM" id="SSF46689">
    <property type="entry name" value="Homeodomain-like"/>
    <property type="match status" value="1"/>
</dbReference>
<dbReference type="Pfam" id="PF16925">
    <property type="entry name" value="TetR_C_13"/>
    <property type="match status" value="1"/>
</dbReference>
<keyword evidence="1" id="KW-0805">Transcription regulation</keyword>
<evidence type="ECO:0000256" key="3">
    <source>
        <dbReference type="ARBA" id="ARBA00023163"/>
    </source>
</evidence>
<evidence type="ECO:0000256" key="1">
    <source>
        <dbReference type="ARBA" id="ARBA00023015"/>
    </source>
</evidence>
<keyword evidence="3" id="KW-0804">Transcription</keyword>
<evidence type="ECO:0000259" key="5">
    <source>
        <dbReference type="PROSITE" id="PS50977"/>
    </source>
</evidence>
<dbReference type="AlphaFoldDB" id="A0A1H6EYA6"/>
<dbReference type="InterPro" id="IPR001647">
    <property type="entry name" value="HTH_TetR"/>
</dbReference>
<dbReference type="Proteomes" id="UP000236732">
    <property type="component" value="Unassembled WGS sequence"/>
</dbReference>
<feature type="DNA-binding region" description="H-T-H motif" evidence="4">
    <location>
        <begin position="34"/>
        <end position="53"/>
    </location>
</feature>
<dbReference type="PROSITE" id="PS50977">
    <property type="entry name" value="HTH_TETR_2"/>
    <property type="match status" value="1"/>
</dbReference>
<name>A0A1H6EYA6_9ACTN</name>
<dbReference type="RefSeq" id="WP_103962716.1">
    <property type="nucleotide sequence ID" value="NZ_FNVT01000021.1"/>
</dbReference>
<dbReference type="GO" id="GO:0003677">
    <property type="term" value="F:DNA binding"/>
    <property type="evidence" value="ECO:0007669"/>
    <property type="project" value="UniProtKB-UniRule"/>
</dbReference>
<dbReference type="Gene3D" id="1.10.10.60">
    <property type="entry name" value="Homeodomain-like"/>
    <property type="match status" value="1"/>
</dbReference>
<evidence type="ECO:0000256" key="4">
    <source>
        <dbReference type="PROSITE-ProRule" id="PRU00335"/>
    </source>
</evidence>
<organism evidence="6 7">
    <name type="scientific">Nonomuraea solani</name>
    <dbReference type="NCBI Taxonomy" id="1144553"/>
    <lineage>
        <taxon>Bacteria</taxon>
        <taxon>Bacillati</taxon>
        <taxon>Actinomycetota</taxon>
        <taxon>Actinomycetes</taxon>
        <taxon>Streptosporangiales</taxon>
        <taxon>Streptosporangiaceae</taxon>
        <taxon>Nonomuraea</taxon>
    </lineage>
</organism>
<proteinExistence type="predicted"/>
<accession>A0A1H6EYA6</accession>
<dbReference type="Gene3D" id="1.10.357.10">
    <property type="entry name" value="Tetracycline Repressor, domain 2"/>
    <property type="match status" value="1"/>
</dbReference>
<keyword evidence="2 4" id="KW-0238">DNA-binding</keyword>
<keyword evidence="7" id="KW-1185">Reference proteome</keyword>
<dbReference type="PANTHER" id="PTHR47506:SF6">
    <property type="entry name" value="HTH-TYPE TRANSCRIPTIONAL REPRESSOR NEMR"/>
    <property type="match status" value="1"/>
</dbReference>
<dbReference type="InterPro" id="IPR036271">
    <property type="entry name" value="Tet_transcr_reg_TetR-rel_C_sf"/>
</dbReference>
<sequence>MSPRRSAAEALGTRAAILDRSVGIASLEGLEGLTIGRLATELGMSKSGVLGHFGSKEALQLAVLDRAGQIFRTEVWEPALPAAPGLARLRVLCEAWISYLERGVFPGGCFFVAAAHEFDGRPGPVRDAVAARFDAWRARLDKEAGRAVDAGDLPEGTEPGQLVFELLGLVMALNHALQLHRDNRAATYARRGVRARLGSAC</sequence>
<dbReference type="OrthoDB" id="326421at2"/>
<dbReference type="EMBL" id="FNVT01000021">
    <property type="protein sequence ID" value="SEH01634.1"/>
    <property type="molecule type" value="Genomic_DNA"/>
</dbReference>
<evidence type="ECO:0000313" key="6">
    <source>
        <dbReference type="EMBL" id="SEH01634.1"/>
    </source>
</evidence>
<reference evidence="6 7" key="1">
    <citation type="submission" date="2016-10" db="EMBL/GenBank/DDBJ databases">
        <authorList>
            <person name="de Groot N.N."/>
        </authorList>
    </citation>
    <scope>NUCLEOTIDE SEQUENCE [LARGE SCALE GENOMIC DNA]</scope>
    <source>
        <strain evidence="6 7">CGMCC 4.7037</strain>
    </source>
</reference>